<proteinExistence type="predicted"/>
<keyword evidence="2" id="KW-1185">Reference proteome</keyword>
<evidence type="ECO:0000313" key="2">
    <source>
        <dbReference type="Proteomes" id="UP001595699"/>
    </source>
</evidence>
<name>A0ABV7YGP0_9ACTN</name>
<dbReference type="EMBL" id="JBHRZH010000027">
    <property type="protein sequence ID" value="MFC3764510.1"/>
    <property type="molecule type" value="Genomic_DNA"/>
</dbReference>
<dbReference type="RefSeq" id="WP_205121444.1">
    <property type="nucleotide sequence ID" value="NZ_JAFBCM010000001.1"/>
</dbReference>
<dbReference type="Pfam" id="PF09365">
    <property type="entry name" value="DUF2461"/>
    <property type="match status" value="1"/>
</dbReference>
<gene>
    <name evidence="1" type="ORF">ACFOUW_26980</name>
</gene>
<comment type="caution">
    <text evidence="1">The sequence shown here is derived from an EMBL/GenBank/DDBJ whole genome shotgun (WGS) entry which is preliminary data.</text>
</comment>
<evidence type="ECO:0000313" key="1">
    <source>
        <dbReference type="EMBL" id="MFC3764510.1"/>
    </source>
</evidence>
<dbReference type="InterPro" id="IPR012808">
    <property type="entry name" value="CHP02453"/>
</dbReference>
<sequence length="231" mass="26443">MGGRFTGWPEQAYDVLLKLEGDPPMAVRESVRDERERLVRQPMVALMQDLADADACYRKFVVPSLGLTLWPWQRQVGFVRAERNFDQRVWLDLDGMYVEACWWMFNPGSYTSPWREAYMTAVADDTSGPELVGIVETLRQQGYDLGGEQLERIPKSYPGDHPRALLLRDADHPRAGLLRHRSLVAGRHLGSENWLHKPEAADRVLAAFEELRPMASWFADHVPGDAHRYPS</sequence>
<reference evidence="2" key="1">
    <citation type="journal article" date="2019" name="Int. J. Syst. Evol. Microbiol.">
        <title>The Global Catalogue of Microorganisms (GCM) 10K type strain sequencing project: providing services to taxonomists for standard genome sequencing and annotation.</title>
        <authorList>
            <consortium name="The Broad Institute Genomics Platform"/>
            <consortium name="The Broad Institute Genome Sequencing Center for Infectious Disease"/>
            <person name="Wu L."/>
            <person name="Ma J."/>
        </authorList>
    </citation>
    <scope>NUCLEOTIDE SEQUENCE [LARGE SCALE GENOMIC DNA]</scope>
    <source>
        <strain evidence="2">CGMCC 4.7241</strain>
    </source>
</reference>
<accession>A0ABV7YGP0</accession>
<organism evidence="1 2">
    <name type="scientific">Tenggerimyces flavus</name>
    <dbReference type="NCBI Taxonomy" id="1708749"/>
    <lineage>
        <taxon>Bacteria</taxon>
        <taxon>Bacillati</taxon>
        <taxon>Actinomycetota</taxon>
        <taxon>Actinomycetes</taxon>
        <taxon>Propionibacteriales</taxon>
        <taxon>Nocardioidaceae</taxon>
        <taxon>Tenggerimyces</taxon>
    </lineage>
</organism>
<protein>
    <submittedName>
        <fullName evidence="1">DUF2461 family protein</fullName>
    </submittedName>
</protein>
<dbReference type="Proteomes" id="UP001595699">
    <property type="component" value="Unassembled WGS sequence"/>
</dbReference>